<dbReference type="Proteomes" id="UP000546200">
    <property type="component" value="Unassembled WGS sequence"/>
</dbReference>
<proteinExistence type="predicted"/>
<sequence length="199" mass="22480">MVGQPKHLSDLARIEADVRITCRECGFEEDWQRDAFARHLFALGASQVWSEITRALRCRRFGCGSTNLRAAAVPFARRAANMPRRVGRLDAHLLDTAMKVLEQAVHTSRGRAVATLELRLALLVVYRYSHDRDGVRHFWQRASAADRTVDDGLVEPLRSIRHRLVQAGWLAPAILVDVPRTWPWNSPPPSGWLVAEEDG</sequence>
<accession>A0A7W9BB21</accession>
<comment type="caution">
    <text evidence="1">The sequence shown here is derived from an EMBL/GenBank/DDBJ whole genome shotgun (WGS) entry which is preliminary data.</text>
</comment>
<dbReference type="RefSeq" id="WP_184054707.1">
    <property type="nucleotide sequence ID" value="NZ_JACIJK010000002.1"/>
</dbReference>
<dbReference type="EMBL" id="JACIJK010000002">
    <property type="protein sequence ID" value="MBB5713883.1"/>
    <property type="molecule type" value="Genomic_DNA"/>
</dbReference>
<dbReference type="AlphaFoldDB" id="A0A7W9BB21"/>
<evidence type="ECO:0000313" key="2">
    <source>
        <dbReference type="Proteomes" id="UP000546200"/>
    </source>
</evidence>
<name>A0A7W9BB21_9SPHN</name>
<evidence type="ECO:0000313" key="1">
    <source>
        <dbReference type="EMBL" id="MBB5713883.1"/>
    </source>
</evidence>
<keyword evidence="2" id="KW-1185">Reference proteome</keyword>
<reference evidence="1 2" key="1">
    <citation type="submission" date="2020-08" db="EMBL/GenBank/DDBJ databases">
        <title>Genomic Encyclopedia of Type Strains, Phase IV (KMG-IV): sequencing the most valuable type-strain genomes for metagenomic binning, comparative biology and taxonomic classification.</title>
        <authorList>
            <person name="Goeker M."/>
        </authorList>
    </citation>
    <scope>NUCLEOTIDE SEQUENCE [LARGE SCALE GENOMIC DNA]</scope>
    <source>
        <strain evidence="1 2">DSM 100044</strain>
    </source>
</reference>
<gene>
    <name evidence="1" type="ORF">FHS94_000706</name>
</gene>
<protein>
    <submittedName>
        <fullName evidence="1">Uncharacterized protein</fullName>
    </submittedName>
</protein>
<organism evidence="1 2">
    <name type="scientific">Sphingomonas aerophila</name>
    <dbReference type="NCBI Taxonomy" id="1344948"/>
    <lineage>
        <taxon>Bacteria</taxon>
        <taxon>Pseudomonadati</taxon>
        <taxon>Pseudomonadota</taxon>
        <taxon>Alphaproteobacteria</taxon>
        <taxon>Sphingomonadales</taxon>
        <taxon>Sphingomonadaceae</taxon>
        <taxon>Sphingomonas</taxon>
    </lineage>
</organism>